<name>A0A914PD11_9BILA</name>
<evidence type="ECO:0000256" key="3">
    <source>
        <dbReference type="ARBA" id="ARBA00022676"/>
    </source>
</evidence>
<dbReference type="InterPro" id="IPR008166">
    <property type="entry name" value="Glyco_transf_92"/>
</dbReference>
<keyword evidence="7" id="KW-1185">Reference proteome</keyword>
<keyword evidence="5" id="KW-0472">Membrane</keyword>
<comment type="similarity">
    <text evidence="2 6">Belongs to the glycosyltransferase 92 family.</text>
</comment>
<dbReference type="Pfam" id="PF01697">
    <property type="entry name" value="Glyco_transf_92"/>
    <property type="match status" value="1"/>
</dbReference>
<sequence>MEIIRVESILKEYESKGIVTIIEWPLLPNSTDENPNESIYRFGHLLAINDCRHRIKHRFGVVVDVDELILPLKPQQSSLVEYLKTKMKFHPLAGSFTFKHSRLRFPEWPKSTKEWNENGLKWIENATIEEKEGPTKSIFISDRTDLISTHKIRKHFGIFSVVEIPPEEAKLFHFRRNWTYKESDADYESEIFKDMKNNISDSINFTLLKVERNLQNGLKINNSVGDLVSSCLKKWHEFGCKTPFTTCFEKLSKADEWIISNSSPYTVL</sequence>
<evidence type="ECO:0000256" key="2">
    <source>
        <dbReference type="ARBA" id="ARBA00007647"/>
    </source>
</evidence>
<comment type="subcellular location">
    <subcellularLocation>
        <location evidence="1">Membrane</location>
        <topology evidence="1">Single-pass membrane protein</topology>
    </subcellularLocation>
</comment>
<evidence type="ECO:0000256" key="4">
    <source>
        <dbReference type="ARBA" id="ARBA00022679"/>
    </source>
</evidence>
<evidence type="ECO:0000313" key="8">
    <source>
        <dbReference type="WBParaSite" id="PDA_v2.g12657.t1"/>
    </source>
</evidence>
<evidence type="ECO:0000256" key="6">
    <source>
        <dbReference type="RuleBase" id="RU366017"/>
    </source>
</evidence>
<keyword evidence="3 6" id="KW-0328">Glycosyltransferase</keyword>
<dbReference type="AlphaFoldDB" id="A0A914PD11"/>
<dbReference type="GO" id="GO:0016020">
    <property type="term" value="C:membrane"/>
    <property type="evidence" value="ECO:0007669"/>
    <property type="project" value="UniProtKB-SubCell"/>
</dbReference>
<dbReference type="WBParaSite" id="PDA_v2.g12657.t1">
    <property type="protein sequence ID" value="PDA_v2.g12657.t1"/>
    <property type="gene ID" value="PDA_v2.g12657"/>
</dbReference>
<dbReference type="PANTHER" id="PTHR47024">
    <property type="entry name" value="BIOFILM ABSENT ON HEAD (AFTER YERSINIA EXPOSURE)-RELATED"/>
    <property type="match status" value="1"/>
</dbReference>
<evidence type="ECO:0000256" key="5">
    <source>
        <dbReference type="ARBA" id="ARBA00023136"/>
    </source>
</evidence>
<proteinExistence type="inferred from homology"/>
<keyword evidence="4 6" id="KW-0808">Transferase</keyword>
<organism evidence="7 8">
    <name type="scientific">Panagrolaimus davidi</name>
    <dbReference type="NCBI Taxonomy" id="227884"/>
    <lineage>
        <taxon>Eukaryota</taxon>
        <taxon>Metazoa</taxon>
        <taxon>Ecdysozoa</taxon>
        <taxon>Nematoda</taxon>
        <taxon>Chromadorea</taxon>
        <taxon>Rhabditida</taxon>
        <taxon>Tylenchina</taxon>
        <taxon>Panagrolaimomorpha</taxon>
        <taxon>Panagrolaimoidea</taxon>
        <taxon>Panagrolaimidae</taxon>
        <taxon>Panagrolaimus</taxon>
    </lineage>
</organism>
<protein>
    <recommendedName>
        <fullName evidence="6">Glycosyltransferase family 92 protein</fullName>
        <ecNumber evidence="6">2.4.1.-</ecNumber>
    </recommendedName>
</protein>
<evidence type="ECO:0000256" key="1">
    <source>
        <dbReference type="ARBA" id="ARBA00004167"/>
    </source>
</evidence>
<reference evidence="8" key="1">
    <citation type="submission" date="2022-11" db="UniProtKB">
        <authorList>
            <consortium name="WormBaseParasite"/>
        </authorList>
    </citation>
    <scope>IDENTIFICATION</scope>
</reference>
<accession>A0A914PD11</accession>
<dbReference type="GO" id="GO:0016757">
    <property type="term" value="F:glycosyltransferase activity"/>
    <property type="evidence" value="ECO:0007669"/>
    <property type="project" value="UniProtKB-UniRule"/>
</dbReference>
<dbReference type="PANTHER" id="PTHR47024:SF1">
    <property type="entry name" value="GLYCOSYLTRANSFERASE FAMILY 92 PROTEIN"/>
    <property type="match status" value="1"/>
</dbReference>
<evidence type="ECO:0000313" key="7">
    <source>
        <dbReference type="Proteomes" id="UP000887578"/>
    </source>
</evidence>
<dbReference type="Proteomes" id="UP000887578">
    <property type="component" value="Unplaced"/>
</dbReference>
<dbReference type="EC" id="2.4.1.-" evidence="6"/>